<keyword evidence="1" id="KW-0175">Coiled coil</keyword>
<dbReference type="AlphaFoldDB" id="A0A5B8W3X7"/>
<dbReference type="Proteomes" id="UP000321362">
    <property type="component" value="Chromosome"/>
</dbReference>
<protein>
    <submittedName>
        <fullName evidence="2">Uncharacterized protein</fullName>
    </submittedName>
</protein>
<proteinExistence type="predicted"/>
<feature type="coiled-coil region" evidence="1">
    <location>
        <begin position="131"/>
        <end position="165"/>
    </location>
</feature>
<dbReference type="KEGG" id="mgk:FSB76_21715"/>
<evidence type="ECO:0000256" key="1">
    <source>
        <dbReference type="SAM" id="Coils"/>
    </source>
</evidence>
<sequence length="267" mass="30551">MKNKALIESGAKTLFSLVPFGSQLLSEVFFDYRSRVKQDRLNSFIEGIIDYLKRNDIEAISTEIQESEDFGDLFESVIRRVIQTNSAERICRFRSVVTDYIANPVKIDYRDTYLDIIERINGTQIKILKAHVQIENDIRLLLRQRDGLREEMLKLNNKLETLGDLNGDTIGDHFDITSSITSTDHQLKNVEKEIELDSILRKPAYYGVESGDYLFLIQDLYGKGLMVDEGIGALDTKPFDKMAITDFGKGFLKFINETELSSHGYPS</sequence>
<gene>
    <name evidence="2" type="ORF">FSB76_21715</name>
</gene>
<dbReference type="OrthoDB" id="787297at2"/>
<evidence type="ECO:0000313" key="2">
    <source>
        <dbReference type="EMBL" id="QEC78433.1"/>
    </source>
</evidence>
<accession>A0A5B8W3X7</accession>
<organism evidence="2 3">
    <name type="scientific">Mucilaginibacter ginsenosidivorax</name>
    <dbReference type="NCBI Taxonomy" id="862126"/>
    <lineage>
        <taxon>Bacteria</taxon>
        <taxon>Pseudomonadati</taxon>
        <taxon>Bacteroidota</taxon>
        <taxon>Sphingobacteriia</taxon>
        <taxon>Sphingobacteriales</taxon>
        <taxon>Sphingobacteriaceae</taxon>
        <taxon>Mucilaginibacter</taxon>
    </lineage>
</organism>
<reference evidence="2 3" key="1">
    <citation type="journal article" date="2013" name="J. Microbiol.">
        <title>Mucilaginibacter ginsenosidivorax sp. nov., with ginsenoside converting activity isolated from sediment.</title>
        <authorList>
            <person name="Kim J.K."/>
            <person name="Choi T.E."/>
            <person name="Liu Q.M."/>
            <person name="Park H.Y."/>
            <person name="Yi T.H."/>
            <person name="Yoon M.H."/>
            <person name="Kim S.C."/>
            <person name="Im W.T."/>
        </authorList>
    </citation>
    <scope>NUCLEOTIDE SEQUENCE [LARGE SCALE GENOMIC DNA]</scope>
    <source>
        <strain evidence="2 3">KHI28</strain>
    </source>
</reference>
<dbReference type="RefSeq" id="WP_147057063.1">
    <property type="nucleotide sequence ID" value="NZ_CP042437.1"/>
</dbReference>
<name>A0A5B8W3X7_9SPHI</name>
<keyword evidence="3" id="KW-1185">Reference proteome</keyword>
<dbReference type="EMBL" id="CP042437">
    <property type="protein sequence ID" value="QEC78433.1"/>
    <property type="molecule type" value="Genomic_DNA"/>
</dbReference>
<evidence type="ECO:0000313" key="3">
    <source>
        <dbReference type="Proteomes" id="UP000321362"/>
    </source>
</evidence>